<dbReference type="GO" id="GO:0032217">
    <property type="term" value="F:riboflavin transmembrane transporter activity"/>
    <property type="evidence" value="ECO:0007669"/>
    <property type="project" value="TreeGrafter"/>
</dbReference>
<keyword evidence="3" id="KW-0813">Transport</keyword>
<dbReference type="InterPro" id="IPR013525">
    <property type="entry name" value="ABC2_TM"/>
</dbReference>
<keyword evidence="6" id="KW-0067">ATP-binding</keyword>
<feature type="transmembrane region" description="Helical" evidence="9">
    <location>
        <begin position="456"/>
        <end position="476"/>
    </location>
</feature>
<dbReference type="AlphaFoldDB" id="A0AA88PSP6"/>
<feature type="transmembrane region" description="Helical" evidence="9">
    <location>
        <begin position="565"/>
        <end position="586"/>
    </location>
</feature>
<evidence type="ECO:0000256" key="9">
    <source>
        <dbReference type="SAM" id="Phobius"/>
    </source>
</evidence>
<comment type="similarity">
    <text evidence="2">Belongs to the ABC transporter superfamily. ABCG family. Eye pigment precursor importer (TC 3.A.1.204) subfamily.</text>
</comment>
<dbReference type="InterPro" id="IPR050352">
    <property type="entry name" value="ABCG_transporters"/>
</dbReference>
<feature type="transmembrane region" description="Helical" evidence="9">
    <location>
        <begin position="593"/>
        <end position="616"/>
    </location>
</feature>
<keyword evidence="8 9" id="KW-0472">Membrane</keyword>
<gene>
    <name evidence="11" type="ORF">Q8A67_016954</name>
</gene>
<comment type="subcellular location">
    <subcellularLocation>
        <location evidence="1">Membrane</location>
        <topology evidence="1">Multi-pass membrane protein</topology>
    </subcellularLocation>
</comment>
<name>A0AA88PSP6_9TELE</name>
<evidence type="ECO:0000256" key="4">
    <source>
        <dbReference type="ARBA" id="ARBA00022692"/>
    </source>
</evidence>
<dbReference type="PROSITE" id="PS50893">
    <property type="entry name" value="ABC_TRANSPORTER_2"/>
    <property type="match status" value="1"/>
</dbReference>
<dbReference type="CDD" id="cd03213">
    <property type="entry name" value="ABCG_EPDR"/>
    <property type="match status" value="1"/>
</dbReference>
<keyword evidence="4 9" id="KW-0812">Transmembrane</keyword>
<keyword evidence="12" id="KW-1185">Reference proteome</keyword>
<dbReference type="Gene3D" id="3.40.50.300">
    <property type="entry name" value="P-loop containing nucleotide triphosphate hydrolases"/>
    <property type="match status" value="1"/>
</dbReference>
<keyword evidence="7 9" id="KW-1133">Transmembrane helix</keyword>
<evidence type="ECO:0000256" key="1">
    <source>
        <dbReference type="ARBA" id="ARBA00004141"/>
    </source>
</evidence>
<dbReference type="PANTHER" id="PTHR48041">
    <property type="entry name" value="ABC TRANSPORTER G FAMILY MEMBER 28"/>
    <property type="match status" value="1"/>
</dbReference>
<keyword evidence="5" id="KW-0547">Nucleotide-binding</keyword>
<dbReference type="InterPro" id="IPR003439">
    <property type="entry name" value="ABC_transporter-like_ATP-bd"/>
</dbReference>
<evidence type="ECO:0000256" key="5">
    <source>
        <dbReference type="ARBA" id="ARBA00022741"/>
    </source>
</evidence>
<evidence type="ECO:0000313" key="11">
    <source>
        <dbReference type="EMBL" id="KAK2886117.1"/>
    </source>
</evidence>
<dbReference type="GO" id="GO:0015562">
    <property type="term" value="F:efflux transmembrane transporter activity"/>
    <property type="evidence" value="ECO:0007669"/>
    <property type="project" value="UniProtKB-ARBA"/>
</dbReference>
<sequence>MSHSSHCNTCDAPRVFYETSITFLAERAHARALAPHIKHGHARAADRLCFRISSGFPVVMADTGVQLTRVGDVDNNVSRTKVSTRMSSSSARQGATVSFHNINYSVKMKSGFICKRKVTKKNILIELNGIMRPGLNAILGATGSGKSSFLDVLAARKDPAGLSGEVLIDGAPQPPNFKCLSGYVVQDDVVMGTLTVRENLRFSAALRLPKSIRQREKDEKVEKLIQELGLSKVADSRVGTQLIRGISGGERKRTNIGMELIIDPPVLFLDEPTTGLDASTANSVLMLLKRMANSGRTIILSIHQPRYSIYRLFDSLTLLVGGRLVYHGLAQDALNYFSQIGYTCEPHNNPADFFLDVINGDSTAVALNKIYDNEELDQEQLSSSLKGIEDRLVEEYKNSVSYKETKSELERIVQGQDYSTRPKSRTITYSTSFFHQFNWVLKRTFRNLMLNPQTSFAQIGVMIFLALVVGAIFFGVKGNSSGIQNRMGALFFITTNQCFSSVSSAELFITERKLFVHEYISGYYRVSVYFLCKILSDILTLRTIPAIIFSCVAYWMIGLKATPEAFFIFLFSIILVSYTATSMTLAISADQTVVAIANIFMTISFVFMMIFSGLLVNLPSVADWLNWLKYLSIPRYGLAALEINEFTSLEFCDIRNTSGTLVDVCSTGEDFLNDQGIDYSPWGLWQNHLALGIMTSIFLVIAYLKLRFIKKFT</sequence>
<reference evidence="11" key="1">
    <citation type="submission" date="2023-08" db="EMBL/GenBank/DDBJ databases">
        <title>Chromosome-level Genome Assembly of mud carp (Cirrhinus molitorella).</title>
        <authorList>
            <person name="Liu H."/>
        </authorList>
    </citation>
    <scope>NUCLEOTIDE SEQUENCE</scope>
    <source>
        <strain evidence="11">Prfri</strain>
        <tissue evidence="11">Muscle</tissue>
    </source>
</reference>
<dbReference type="FunFam" id="3.40.50.300:FF:000622">
    <property type="entry name" value="ATP-binding cassette sub-family G member 2"/>
    <property type="match status" value="1"/>
</dbReference>
<dbReference type="InterPro" id="IPR043926">
    <property type="entry name" value="ABCG_dom"/>
</dbReference>
<dbReference type="Proteomes" id="UP001187343">
    <property type="component" value="Unassembled WGS sequence"/>
</dbReference>
<evidence type="ECO:0000313" key="12">
    <source>
        <dbReference type="Proteomes" id="UP001187343"/>
    </source>
</evidence>
<dbReference type="EMBL" id="JAUYZG010000016">
    <property type="protein sequence ID" value="KAK2886117.1"/>
    <property type="molecule type" value="Genomic_DNA"/>
</dbReference>
<feature type="transmembrane region" description="Helical" evidence="9">
    <location>
        <begin position="688"/>
        <end position="706"/>
    </location>
</feature>
<dbReference type="GO" id="GO:0005524">
    <property type="term" value="F:ATP binding"/>
    <property type="evidence" value="ECO:0007669"/>
    <property type="project" value="UniProtKB-KW"/>
</dbReference>
<evidence type="ECO:0000256" key="2">
    <source>
        <dbReference type="ARBA" id="ARBA00005814"/>
    </source>
</evidence>
<evidence type="ECO:0000256" key="8">
    <source>
        <dbReference type="ARBA" id="ARBA00023136"/>
    </source>
</evidence>
<evidence type="ECO:0000259" key="10">
    <source>
        <dbReference type="PROSITE" id="PS50893"/>
    </source>
</evidence>
<dbReference type="InterPro" id="IPR003593">
    <property type="entry name" value="AAA+_ATPase"/>
</dbReference>
<evidence type="ECO:0000256" key="3">
    <source>
        <dbReference type="ARBA" id="ARBA00022448"/>
    </source>
</evidence>
<dbReference type="Pfam" id="PF19055">
    <property type="entry name" value="ABC2_membrane_7"/>
    <property type="match status" value="1"/>
</dbReference>
<dbReference type="GO" id="GO:0016887">
    <property type="term" value="F:ATP hydrolysis activity"/>
    <property type="evidence" value="ECO:0007669"/>
    <property type="project" value="InterPro"/>
</dbReference>
<evidence type="ECO:0000256" key="7">
    <source>
        <dbReference type="ARBA" id="ARBA00022989"/>
    </source>
</evidence>
<dbReference type="InterPro" id="IPR027417">
    <property type="entry name" value="P-loop_NTPase"/>
</dbReference>
<feature type="domain" description="ABC transporter" evidence="10">
    <location>
        <begin position="97"/>
        <end position="346"/>
    </location>
</feature>
<dbReference type="Pfam" id="PF01061">
    <property type="entry name" value="ABC2_membrane"/>
    <property type="match status" value="1"/>
</dbReference>
<dbReference type="SMART" id="SM00382">
    <property type="entry name" value="AAA"/>
    <property type="match status" value="1"/>
</dbReference>
<proteinExistence type="inferred from homology"/>
<feature type="transmembrane region" description="Helical" evidence="9">
    <location>
        <begin position="539"/>
        <end position="559"/>
    </location>
</feature>
<dbReference type="PANTHER" id="PTHR48041:SF121">
    <property type="entry name" value="ATP-BINDING CASSETTE SUB-FAMILY G MEMBER 2 ISOFORM X1"/>
    <property type="match status" value="1"/>
</dbReference>
<protein>
    <recommendedName>
        <fullName evidence="10">ABC transporter domain-containing protein</fullName>
    </recommendedName>
</protein>
<comment type="caution">
    <text evidence="11">The sequence shown here is derived from an EMBL/GenBank/DDBJ whole genome shotgun (WGS) entry which is preliminary data.</text>
</comment>
<dbReference type="SUPFAM" id="SSF52540">
    <property type="entry name" value="P-loop containing nucleoside triphosphate hydrolases"/>
    <property type="match status" value="1"/>
</dbReference>
<dbReference type="GO" id="GO:0016324">
    <property type="term" value="C:apical plasma membrane"/>
    <property type="evidence" value="ECO:0007669"/>
    <property type="project" value="UniProtKB-ARBA"/>
</dbReference>
<evidence type="ECO:0000256" key="6">
    <source>
        <dbReference type="ARBA" id="ARBA00022840"/>
    </source>
</evidence>
<organism evidence="11 12">
    <name type="scientific">Cirrhinus molitorella</name>
    <name type="common">mud carp</name>
    <dbReference type="NCBI Taxonomy" id="172907"/>
    <lineage>
        <taxon>Eukaryota</taxon>
        <taxon>Metazoa</taxon>
        <taxon>Chordata</taxon>
        <taxon>Craniata</taxon>
        <taxon>Vertebrata</taxon>
        <taxon>Euteleostomi</taxon>
        <taxon>Actinopterygii</taxon>
        <taxon>Neopterygii</taxon>
        <taxon>Teleostei</taxon>
        <taxon>Ostariophysi</taxon>
        <taxon>Cypriniformes</taxon>
        <taxon>Cyprinidae</taxon>
        <taxon>Labeoninae</taxon>
        <taxon>Labeonini</taxon>
        <taxon>Cirrhinus</taxon>
    </lineage>
</organism>
<dbReference type="GO" id="GO:0140359">
    <property type="term" value="F:ABC-type transporter activity"/>
    <property type="evidence" value="ECO:0007669"/>
    <property type="project" value="InterPro"/>
</dbReference>
<dbReference type="Pfam" id="PF00005">
    <property type="entry name" value="ABC_tran"/>
    <property type="match status" value="1"/>
</dbReference>
<accession>A0AA88PSP6</accession>